<accession>A0A4Q2T9G4</accession>
<evidence type="ECO:0000256" key="1">
    <source>
        <dbReference type="SAM" id="MobiDB-lite"/>
    </source>
</evidence>
<evidence type="ECO:0000313" key="3">
    <source>
        <dbReference type="Proteomes" id="UP000291101"/>
    </source>
</evidence>
<dbReference type="OrthoDB" id="9888360at2"/>
<organism evidence="2 3">
    <name type="scientific">Nocardioides zhouii</name>
    <dbReference type="NCBI Taxonomy" id="1168729"/>
    <lineage>
        <taxon>Bacteria</taxon>
        <taxon>Bacillati</taxon>
        <taxon>Actinomycetota</taxon>
        <taxon>Actinomycetes</taxon>
        <taxon>Propionibacteriales</taxon>
        <taxon>Nocardioidaceae</taxon>
        <taxon>Nocardioides</taxon>
    </lineage>
</organism>
<reference evidence="2 3" key="1">
    <citation type="submission" date="2019-01" db="EMBL/GenBank/DDBJ databases">
        <title>Novel species of Nocardioides.</title>
        <authorList>
            <person name="Liu Q."/>
            <person name="X Y.-H."/>
        </authorList>
    </citation>
    <scope>NUCLEOTIDE SEQUENCE [LARGE SCALE GENOMIC DNA]</scope>
    <source>
        <strain evidence="2 3">HLT2-9</strain>
    </source>
</reference>
<evidence type="ECO:0000313" key="2">
    <source>
        <dbReference type="EMBL" id="RYC13860.1"/>
    </source>
</evidence>
<proteinExistence type="predicted"/>
<dbReference type="EMBL" id="SDWV01000003">
    <property type="protein sequence ID" value="RYC13860.1"/>
    <property type="molecule type" value="Genomic_DNA"/>
</dbReference>
<protein>
    <submittedName>
        <fullName evidence="2">Uncharacterized protein</fullName>
    </submittedName>
</protein>
<dbReference type="Proteomes" id="UP000291101">
    <property type="component" value="Unassembled WGS sequence"/>
</dbReference>
<gene>
    <name evidence="2" type="ORF">EUA94_04545</name>
</gene>
<comment type="caution">
    <text evidence="2">The sequence shown here is derived from an EMBL/GenBank/DDBJ whole genome shotgun (WGS) entry which is preliminary data.</text>
</comment>
<name>A0A4Q2T9G4_9ACTN</name>
<keyword evidence="3" id="KW-1185">Reference proteome</keyword>
<dbReference type="AlphaFoldDB" id="A0A4Q2T9G4"/>
<dbReference type="RefSeq" id="WP_129425102.1">
    <property type="nucleotide sequence ID" value="NZ_SDWV01000003.1"/>
</dbReference>
<feature type="region of interest" description="Disordered" evidence="1">
    <location>
        <begin position="81"/>
        <end position="102"/>
    </location>
</feature>
<sequence>MSSAPHDASTSPEATAVAQDLIESFGQDPELYVPGTVSTLPGTRTTTYDLACGPRCPHEDGQCHRTHAAWLSDAPLHALLNATTPRSEGGRSTRVPAQRRRA</sequence>